<dbReference type="Proteomes" id="UP001148662">
    <property type="component" value="Unassembled WGS sequence"/>
</dbReference>
<proteinExistence type="predicted"/>
<dbReference type="EMBL" id="JANHOG010001011">
    <property type="protein sequence ID" value="KAJ3546798.1"/>
    <property type="molecule type" value="Genomic_DNA"/>
</dbReference>
<organism evidence="1 2">
    <name type="scientific">Phlebia brevispora</name>
    <dbReference type="NCBI Taxonomy" id="194682"/>
    <lineage>
        <taxon>Eukaryota</taxon>
        <taxon>Fungi</taxon>
        <taxon>Dikarya</taxon>
        <taxon>Basidiomycota</taxon>
        <taxon>Agaricomycotina</taxon>
        <taxon>Agaricomycetes</taxon>
        <taxon>Polyporales</taxon>
        <taxon>Meruliaceae</taxon>
        <taxon>Phlebia</taxon>
    </lineage>
</organism>
<protein>
    <submittedName>
        <fullName evidence="1">Uncharacterized protein</fullName>
    </submittedName>
</protein>
<name>A0ACC1SUP4_9APHY</name>
<evidence type="ECO:0000313" key="1">
    <source>
        <dbReference type="EMBL" id="KAJ3546798.1"/>
    </source>
</evidence>
<sequence>MSCVLPNTKDIHVYRNPRREARYYQKSPTDYVEAQTEGEDFLTRAFREDEVEEDQMTKAAVHDGLYLAPRQENSMNDPSFQYTLYLAFYSPGSKVRTETRFTPQCLLVTPLFPPVRIATRTSFRCYVHRNGLGEKHQFIVEEVPARLPSLDTSPKKVKIEDVPSFQNETWLQNVINLIQYIMTTETLREGKDPENDHPRENEEPEENEDPDENKENKNPKEDMDPIDRILKRLIPYRNNFGNLVWREGLKATLQLRREWAKGSKQSWPPAPPPAEPVPTYMYNATYKTVQRVPSEIGPLGH</sequence>
<keyword evidence="2" id="KW-1185">Reference proteome</keyword>
<comment type="caution">
    <text evidence="1">The sequence shown here is derived from an EMBL/GenBank/DDBJ whole genome shotgun (WGS) entry which is preliminary data.</text>
</comment>
<gene>
    <name evidence="1" type="ORF">NM688_g5471</name>
</gene>
<accession>A0ACC1SUP4</accession>
<reference evidence="1" key="1">
    <citation type="submission" date="2022-07" db="EMBL/GenBank/DDBJ databases">
        <title>Genome Sequence of Phlebia brevispora.</title>
        <authorList>
            <person name="Buettner E."/>
        </authorList>
    </citation>
    <scope>NUCLEOTIDE SEQUENCE</scope>
    <source>
        <strain evidence="1">MPL23</strain>
    </source>
</reference>
<evidence type="ECO:0000313" key="2">
    <source>
        <dbReference type="Proteomes" id="UP001148662"/>
    </source>
</evidence>